<sequence length="198" mass="20494">MLEIVTGIVLAASAGLNAYIPMLGLGLLSRFTPLVELPDGWAWLENGWCLGVLGVLLLIELVVDKVPALDTVNDVLQTVVRPASGGIVFSAGSASDTVAVSDPAAFVASAQFWPFLLGIAVALVPHVLKAVARPIVNALTAGAGAIAMSALEDLGAVALTVLAVVVPLLSLLLLVAVVVLLVRRMRRALRARAARRPV</sequence>
<keyword evidence="1" id="KW-1133">Transmembrane helix</keyword>
<keyword evidence="1" id="KW-0472">Membrane</keyword>
<feature type="domain" description="DUF4126" evidence="2">
    <location>
        <begin position="4"/>
        <end position="186"/>
    </location>
</feature>
<dbReference type="Pfam" id="PF13548">
    <property type="entry name" value="DUF4126"/>
    <property type="match status" value="1"/>
</dbReference>
<keyword evidence="1" id="KW-0812">Transmembrane</keyword>
<evidence type="ECO:0000313" key="4">
    <source>
        <dbReference type="Proteomes" id="UP000831786"/>
    </source>
</evidence>
<gene>
    <name evidence="3" type="ORF">MUN78_06065</name>
</gene>
<protein>
    <submittedName>
        <fullName evidence="3">DUF4126 domain-containing protein</fullName>
    </submittedName>
</protein>
<name>A0ABY4FQ35_9MICO</name>
<feature type="transmembrane region" description="Helical" evidence="1">
    <location>
        <begin position="131"/>
        <end position="151"/>
    </location>
</feature>
<feature type="transmembrane region" description="Helical" evidence="1">
    <location>
        <begin position="104"/>
        <end position="124"/>
    </location>
</feature>
<feature type="transmembrane region" description="Helical" evidence="1">
    <location>
        <begin position="6"/>
        <end position="28"/>
    </location>
</feature>
<reference evidence="3 4" key="1">
    <citation type="submission" date="2022-04" db="EMBL/GenBank/DDBJ databases">
        <title>Leucobacter sp. isolated from rhizosphere of garlic.</title>
        <authorList>
            <person name="Won M."/>
            <person name="Lee C.-M."/>
            <person name="Woen H.-Y."/>
            <person name="Kwon S.-W."/>
        </authorList>
    </citation>
    <scope>NUCLEOTIDE SEQUENCE [LARGE SCALE GENOMIC DNA]</scope>
    <source>
        <strain evidence="3 4">H21R-40</strain>
    </source>
</reference>
<feature type="transmembrane region" description="Helical" evidence="1">
    <location>
        <begin position="157"/>
        <end position="182"/>
    </location>
</feature>
<dbReference type="EMBL" id="CP095045">
    <property type="protein sequence ID" value="UOQ58398.1"/>
    <property type="molecule type" value="Genomic_DNA"/>
</dbReference>
<evidence type="ECO:0000313" key="3">
    <source>
        <dbReference type="EMBL" id="UOQ58398.1"/>
    </source>
</evidence>
<organism evidence="3 4">
    <name type="scientific">Leucobacter allii</name>
    <dbReference type="NCBI Taxonomy" id="2932247"/>
    <lineage>
        <taxon>Bacteria</taxon>
        <taxon>Bacillati</taxon>
        <taxon>Actinomycetota</taxon>
        <taxon>Actinomycetes</taxon>
        <taxon>Micrococcales</taxon>
        <taxon>Microbacteriaceae</taxon>
        <taxon>Leucobacter</taxon>
    </lineage>
</organism>
<feature type="transmembrane region" description="Helical" evidence="1">
    <location>
        <begin position="40"/>
        <end position="59"/>
    </location>
</feature>
<proteinExistence type="predicted"/>
<dbReference type="InterPro" id="IPR025196">
    <property type="entry name" value="DUF4126"/>
</dbReference>
<evidence type="ECO:0000256" key="1">
    <source>
        <dbReference type="SAM" id="Phobius"/>
    </source>
</evidence>
<dbReference type="Proteomes" id="UP000831786">
    <property type="component" value="Chromosome"/>
</dbReference>
<accession>A0ABY4FQ35</accession>
<keyword evidence="4" id="KW-1185">Reference proteome</keyword>
<evidence type="ECO:0000259" key="2">
    <source>
        <dbReference type="Pfam" id="PF13548"/>
    </source>
</evidence>
<dbReference type="RefSeq" id="WP_244729458.1">
    <property type="nucleotide sequence ID" value="NZ_CP095045.1"/>
</dbReference>